<keyword evidence="3" id="KW-0808">Transferase</keyword>
<evidence type="ECO:0000313" key="11">
    <source>
        <dbReference type="Proteomes" id="UP001174936"/>
    </source>
</evidence>
<dbReference type="Gene3D" id="3.30.40.10">
    <property type="entry name" value="Zinc/RING finger domain, C3HC4 (zinc finger)"/>
    <property type="match status" value="1"/>
</dbReference>
<keyword evidence="6" id="KW-0863">Zinc-finger</keyword>
<evidence type="ECO:0000256" key="4">
    <source>
        <dbReference type="ARBA" id="ARBA00022723"/>
    </source>
</evidence>
<dbReference type="CDD" id="cd22584">
    <property type="entry name" value="Rcat_RBR_unk"/>
    <property type="match status" value="1"/>
</dbReference>
<organism evidence="10 11">
    <name type="scientific">Cercophora newfieldiana</name>
    <dbReference type="NCBI Taxonomy" id="92897"/>
    <lineage>
        <taxon>Eukaryota</taxon>
        <taxon>Fungi</taxon>
        <taxon>Dikarya</taxon>
        <taxon>Ascomycota</taxon>
        <taxon>Pezizomycotina</taxon>
        <taxon>Sordariomycetes</taxon>
        <taxon>Sordariomycetidae</taxon>
        <taxon>Sordariales</taxon>
        <taxon>Lasiosphaeriaceae</taxon>
        <taxon>Cercophora</taxon>
    </lineage>
</organism>
<dbReference type="PROSITE" id="PS00518">
    <property type="entry name" value="ZF_RING_1"/>
    <property type="match status" value="1"/>
</dbReference>
<accession>A0AA39Y7B9</accession>
<keyword evidence="11" id="KW-1185">Reference proteome</keyword>
<dbReference type="InterPro" id="IPR031127">
    <property type="entry name" value="E3_UB_ligase_RBR"/>
</dbReference>
<dbReference type="PROSITE" id="PS51873">
    <property type="entry name" value="TRIAD"/>
    <property type="match status" value="1"/>
</dbReference>
<evidence type="ECO:0000256" key="3">
    <source>
        <dbReference type="ARBA" id="ARBA00022679"/>
    </source>
</evidence>
<evidence type="ECO:0000256" key="8">
    <source>
        <dbReference type="ARBA" id="ARBA00022833"/>
    </source>
</evidence>
<dbReference type="GO" id="GO:0061630">
    <property type="term" value="F:ubiquitin protein ligase activity"/>
    <property type="evidence" value="ECO:0007669"/>
    <property type="project" value="UniProtKB-EC"/>
</dbReference>
<evidence type="ECO:0000256" key="6">
    <source>
        <dbReference type="ARBA" id="ARBA00022771"/>
    </source>
</evidence>
<dbReference type="GO" id="GO:0016567">
    <property type="term" value="P:protein ubiquitination"/>
    <property type="evidence" value="ECO:0007669"/>
    <property type="project" value="InterPro"/>
</dbReference>
<dbReference type="InterPro" id="IPR044066">
    <property type="entry name" value="TRIAD_supradom"/>
</dbReference>
<dbReference type="PANTHER" id="PTHR11685">
    <property type="entry name" value="RBR FAMILY RING FINGER AND IBR DOMAIN-CONTAINING"/>
    <property type="match status" value="1"/>
</dbReference>
<keyword evidence="5" id="KW-0677">Repeat</keyword>
<keyword evidence="7" id="KW-0833">Ubl conjugation pathway</keyword>
<evidence type="ECO:0000259" key="9">
    <source>
        <dbReference type="PROSITE" id="PS51873"/>
    </source>
</evidence>
<evidence type="ECO:0000256" key="2">
    <source>
        <dbReference type="ARBA" id="ARBA00012251"/>
    </source>
</evidence>
<evidence type="ECO:0000256" key="1">
    <source>
        <dbReference type="ARBA" id="ARBA00001798"/>
    </source>
</evidence>
<evidence type="ECO:0000313" key="10">
    <source>
        <dbReference type="EMBL" id="KAK0647064.1"/>
    </source>
</evidence>
<dbReference type="Pfam" id="PF01485">
    <property type="entry name" value="IBR"/>
    <property type="match status" value="2"/>
</dbReference>
<dbReference type="AlphaFoldDB" id="A0AA39Y7B9"/>
<dbReference type="Gene3D" id="1.20.120.1750">
    <property type="match status" value="1"/>
</dbReference>
<reference evidence="10" key="1">
    <citation type="submission" date="2023-06" db="EMBL/GenBank/DDBJ databases">
        <title>Genome-scale phylogeny and comparative genomics of the fungal order Sordariales.</title>
        <authorList>
            <consortium name="Lawrence Berkeley National Laboratory"/>
            <person name="Hensen N."/>
            <person name="Bonometti L."/>
            <person name="Westerberg I."/>
            <person name="Brannstrom I.O."/>
            <person name="Guillou S."/>
            <person name="Cros-Aarteil S."/>
            <person name="Calhoun S."/>
            <person name="Haridas S."/>
            <person name="Kuo A."/>
            <person name="Mondo S."/>
            <person name="Pangilinan J."/>
            <person name="Riley R."/>
            <person name="Labutti K."/>
            <person name="Andreopoulos B."/>
            <person name="Lipzen A."/>
            <person name="Chen C."/>
            <person name="Yanf M."/>
            <person name="Daum C."/>
            <person name="Ng V."/>
            <person name="Clum A."/>
            <person name="Steindorff A."/>
            <person name="Ohm R."/>
            <person name="Martin F."/>
            <person name="Silar P."/>
            <person name="Natvig D."/>
            <person name="Lalanne C."/>
            <person name="Gautier V."/>
            <person name="Ament-Velasquez S.L."/>
            <person name="Kruys A."/>
            <person name="Hutchinson M.I."/>
            <person name="Powell A.J."/>
            <person name="Barry K."/>
            <person name="Miller A.N."/>
            <person name="Grigoriev I.V."/>
            <person name="Debuchy R."/>
            <person name="Gladieux P."/>
            <person name="Thoren M.H."/>
            <person name="Johannesson H."/>
        </authorList>
    </citation>
    <scope>NUCLEOTIDE SEQUENCE</scope>
    <source>
        <strain evidence="10">SMH2532-1</strain>
    </source>
</reference>
<dbReference type="InterPro" id="IPR013083">
    <property type="entry name" value="Znf_RING/FYVE/PHD"/>
</dbReference>
<comment type="caution">
    <text evidence="10">The sequence shown here is derived from an EMBL/GenBank/DDBJ whole genome shotgun (WGS) entry which is preliminary data.</text>
</comment>
<gene>
    <name evidence="10" type="ORF">B0T16DRAFT_429654</name>
</gene>
<dbReference type="EMBL" id="JAULSV010000004">
    <property type="protein sequence ID" value="KAK0647064.1"/>
    <property type="molecule type" value="Genomic_DNA"/>
</dbReference>
<feature type="domain" description="RING-type" evidence="9">
    <location>
        <begin position="155"/>
        <end position="345"/>
    </location>
</feature>
<evidence type="ECO:0000256" key="5">
    <source>
        <dbReference type="ARBA" id="ARBA00022737"/>
    </source>
</evidence>
<sequence>MEIYNFDPETMRVVLLMQLEDLDELARTINAKGKNRDGDVPDAVAAVEAYRLELTECSQILADRAICRSVAQAVDLDAAAIRALLAEEERAIQDRDLAFRLAGKPNPRAAAPATQPTTLSADWGNPMDIDADDYAKSLGNAESSKWAASRADVVEMKTCVVCGDEHRLFNICTSNACGHSYCRGCLVSLFQASMKDESLFPPKCCGNPITIQMSRHILSAELIGTFNAKKIEFETPNRTYCSDLKCSTFIPPQAIKGGVATCVRCRANTCAVCKKAEHQGQDCPDDPATQALLRLAKEQQWQKCYKCAHLVELNHGCNHITCHCGAEFCYECGEGWKTCRCAQWEEGRLLARTNAIVDRDRGAHRLDANRHANLVERTRRNLVANHQCQHRTWGRWDGANRCENCHERLPQYLYECERCHIMVCHRCRYNRRL</sequence>
<dbReference type="InterPro" id="IPR017907">
    <property type="entry name" value="Znf_RING_CS"/>
</dbReference>
<evidence type="ECO:0000256" key="7">
    <source>
        <dbReference type="ARBA" id="ARBA00022786"/>
    </source>
</evidence>
<proteinExistence type="predicted"/>
<comment type="catalytic activity">
    <reaction evidence="1">
        <text>[E2 ubiquitin-conjugating enzyme]-S-ubiquitinyl-L-cysteine + [acceptor protein]-L-lysine = [E2 ubiquitin-conjugating enzyme]-L-cysteine + [acceptor protein]-N(6)-ubiquitinyl-L-lysine.</text>
        <dbReference type="EC" id="2.3.2.31"/>
    </reaction>
</comment>
<keyword evidence="4" id="KW-0479">Metal-binding</keyword>
<name>A0AA39Y7B9_9PEZI</name>
<dbReference type="SUPFAM" id="SSF57850">
    <property type="entry name" value="RING/U-box"/>
    <property type="match status" value="2"/>
</dbReference>
<dbReference type="CDD" id="cd20335">
    <property type="entry name" value="BRcat_RBR"/>
    <property type="match status" value="1"/>
</dbReference>
<dbReference type="GO" id="GO:0008270">
    <property type="term" value="F:zinc ion binding"/>
    <property type="evidence" value="ECO:0007669"/>
    <property type="project" value="UniProtKB-KW"/>
</dbReference>
<dbReference type="Proteomes" id="UP001174936">
    <property type="component" value="Unassembled WGS sequence"/>
</dbReference>
<protein>
    <recommendedName>
        <fullName evidence="2">RBR-type E3 ubiquitin transferase</fullName>
        <ecNumber evidence="2">2.3.2.31</ecNumber>
    </recommendedName>
</protein>
<dbReference type="InterPro" id="IPR002867">
    <property type="entry name" value="IBR_dom"/>
</dbReference>
<dbReference type="EC" id="2.3.2.31" evidence="2"/>
<keyword evidence="8" id="KW-0862">Zinc</keyword>